<dbReference type="KEGG" id="mlr:MELLADRAFT_76552"/>
<reference evidence="3" key="1">
    <citation type="journal article" date="2011" name="Proc. Natl. Acad. Sci. U.S.A.">
        <title>Obligate biotrophy features unraveled by the genomic analysis of rust fungi.</title>
        <authorList>
            <person name="Duplessis S."/>
            <person name="Cuomo C.A."/>
            <person name="Lin Y.-C."/>
            <person name="Aerts A."/>
            <person name="Tisserant E."/>
            <person name="Veneault-Fourrey C."/>
            <person name="Joly D.L."/>
            <person name="Hacquard S."/>
            <person name="Amselem J."/>
            <person name="Cantarel B.L."/>
            <person name="Chiu R."/>
            <person name="Coutinho P.M."/>
            <person name="Feau N."/>
            <person name="Field M."/>
            <person name="Frey P."/>
            <person name="Gelhaye E."/>
            <person name="Goldberg J."/>
            <person name="Grabherr M.G."/>
            <person name="Kodira C.D."/>
            <person name="Kohler A."/>
            <person name="Kuees U."/>
            <person name="Lindquist E.A."/>
            <person name="Lucas S.M."/>
            <person name="Mago R."/>
            <person name="Mauceli E."/>
            <person name="Morin E."/>
            <person name="Murat C."/>
            <person name="Pangilinan J.L."/>
            <person name="Park R."/>
            <person name="Pearson M."/>
            <person name="Quesneville H."/>
            <person name="Rouhier N."/>
            <person name="Sakthikumar S."/>
            <person name="Salamov A.A."/>
            <person name="Schmutz J."/>
            <person name="Selles B."/>
            <person name="Shapiro H."/>
            <person name="Tanguay P."/>
            <person name="Tuskan G.A."/>
            <person name="Henrissat B."/>
            <person name="Van de Peer Y."/>
            <person name="Rouze P."/>
            <person name="Ellis J.G."/>
            <person name="Dodds P.N."/>
            <person name="Schein J.E."/>
            <person name="Zhong S."/>
            <person name="Hamelin R.C."/>
            <person name="Grigoriev I.V."/>
            <person name="Szabo L.J."/>
            <person name="Martin F."/>
        </authorList>
    </citation>
    <scope>NUCLEOTIDE SEQUENCE [LARGE SCALE GENOMIC DNA]</scope>
    <source>
        <strain evidence="3">98AG31 / pathotype 3-4-7</strain>
    </source>
</reference>
<dbReference type="AlphaFoldDB" id="F4R5K2"/>
<evidence type="ECO:0000256" key="1">
    <source>
        <dbReference type="SAM" id="MobiDB-lite"/>
    </source>
</evidence>
<dbReference type="OrthoDB" id="2496004at2759"/>
<dbReference type="VEuPathDB" id="FungiDB:MELLADRAFT_76552"/>
<feature type="non-terminal residue" evidence="2">
    <location>
        <position position="448"/>
    </location>
</feature>
<sequence length="448" mass="50566">MIKDNSKQFIDQGFNIKSESQPNQEENTYQITNHHHHHHFNTSSSTSTSASKSNTNANKKHPRSISPRFHSTLNDSFLDQTSQLNSQNFESVLNQNRSTSTSSKHLHHQLKLNPTESQYNLDTRAEKLKNVIERQHHQIQIIQNQISLLDQFSPTSAYSIYQNSHQPTRFNQSSSQHSNHLMHSNQFSTSTSIHNLNSHHHHHHSTITPKPRPSLPARVLVGYPLRGPSPGHDPTIPKAIAPVGLNPTMEEIINCPQRGQQAHSISFLLNPSMNPAKETIRDSTPPPSSYSNLSPLNSHQSNQNSHPDQNHHRRPSDQPTLNSERSQQVNENSTAQVPPPTLYRRTVPIPGSGYRNLNGRSPNEPLELRANDLIGTGRVTCYHAQAYWDLFFQKHSNRLTWCQSDREEIDSIRSVSDLLLASVLSVSAKVLGHNAIFETCLDEAKTLT</sequence>
<name>F4R5K2_MELLP</name>
<feature type="compositionally biased region" description="Polar residues" evidence="1">
    <location>
        <begin position="317"/>
        <end position="336"/>
    </location>
</feature>
<dbReference type="RefSeq" id="XP_007404622.1">
    <property type="nucleotide sequence ID" value="XM_007404560.1"/>
</dbReference>
<feature type="compositionally biased region" description="Low complexity" evidence="1">
    <location>
        <begin position="41"/>
        <end position="57"/>
    </location>
</feature>
<accession>F4R5K2</accession>
<keyword evidence="3" id="KW-1185">Reference proteome</keyword>
<feature type="region of interest" description="Disordered" evidence="1">
    <location>
        <begin position="1"/>
        <end position="24"/>
    </location>
</feature>
<dbReference type="HOGENOM" id="CLU_611904_0_0_1"/>
<feature type="compositionally biased region" description="Low complexity" evidence="1">
    <location>
        <begin position="289"/>
        <end position="298"/>
    </location>
</feature>
<evidence type="ECO:0000313" key="2">
    <source>
        <dbReference type="EMBL" id="EGG12247.1"/>
    </source>
</evidence>
<gene>
    <name evidence="2" type="ORF">MELLADRAFT_76552</name>
</gene>
<dbReference type="EMBL" id="GL883091">
    <property type="protein sequence ID" value="EGG12247.1"/>
    <property type="molecule type" value="Genomic_DNA"/>
</dbReference>
<feature type="compositionally biased region" description="Polar residues" evidence="1">
    <location>
        <begin position="15"/>
        <end position="24"/>
    </location>
</feature>
<feature type="region of interest" description="Disordered" evidence="1">
    <location>
        <begin position="274"/>
        <end position="364"/>
    </location>
</feature>
<dbReference type="Proteomes" id="UP000001072">
    <property type="component" value="Unassembled WGS sequence"/>
</dbReference>
<protein>
    <submittedName>
        <fullName evidence="2">Uncharacterized protein</fullName>
    </submittedName>
</protein>
<feature type="region of interest" description="Disordered" evidence="1">
    <location>
        <begin position="36"/>
        <end position="68"/>
    </location>
</feature>
<organism evidence="3">
    <name type="scientific">Melampsora larici-populina (strain 98AG31 / pathotype 3-4-7)</name>
    <name type="common">Poplar leaf rust fungus</name>
    <dbReference type="NCBI Taxonomy" id="747676"/>
    <lineage>
        <taxon>Eukaryota</taxon>
        <taxon>Fungi</taxon>
        <taxon>Dikarya</taxon>
        <taxon>Basidiomycota</taxon>
        <taxon>Pucciniomycotina</taxon>
        <taxon>Pucciniomycetes</taxon>
        <taxon>Pucciniales</taxon>
        <taxon>Melampsoraceae</taxon>
        <taxon>Melampsora</taxon>
    </lineage>
</organism>
<evidence type="ECO:0000313" key="3">
    <source>
        <dbReference type="Proteomes" id="UP000001072"/>
    </source>
</evidence>
<dbReference type="InParanoid" id="F4R5K2"/>
<dbReference type="GeneID" id="18932802"/>
<proteinExistence type="predicted"/>